<evidence type="ECO:0000256" key="11">
    <source>
        <dbReference type="SAM" id="Phobius"/>
    </source>
</evidence>
<accession>A0A7K0BMV5</accession>
<feature type="transmembrane region" description="Helical" evidence="11">
    <location>
        <begin position="186"/>
        <end position="208"/>
    </location>
</feature>
<keyword evidence="2 10" id="KW-0645">Protease</keyword>
<dbReference type="PANTHER" id="PTHR43221:SF2">
    <property type="entry name" value="PROTEASE HTPX HOMOLOG"/>
    <property type="match status" value="1"/>
</dbReference>
<keyword evidence="1" id="KW-1003">Cell membrane</keyword>
<dbReference type="InterPro" id="IPR050083">
    <property type="entry name" value="HtpX_protease"/>
</dbReference>
<dbReference type="Gene3D" id="3.30.2010.10">
    <property type="entry name" value="Metalloproteases ('zincins'), catalytic domain"/>
    <property type="match status" value="1"/>
</dbReference>
<evidence type="ECO:0000256" key="1">
    <source>
        <dbReference type="ARBA" id="ARBA00022475"/>
    </source>
</evidence>
<dbReference type="RefSeq" id="WP_153530674.1">
    <property type="nucleotide sequence ID" value="NZ_WEGH01000001.1"/>
</dbReference>
<name>A0A7K0BMV5_9ACTN</name>
<comment type="cofactor">
    <cofactor evidence="10">
        <name>Zn(2+)</name>
        <dbReference type="ChEBI" id="CHEBI:29105"/>
    </cofactor>
    <text evidence="10">Binds 1 zinc ion per subunit.</text>
</comment>
<evidence type="ECO:0000313" key="13">
    <source>
        <dbReference type="EMBL" id="MQY02509.1"/>
    </source>
</evidence>
<evidence type="ECO:0000256" key="2">
    <source>
        <dbReference type="ARBA" id="ARBA00022670"/>
    </source>
</evidence>
<evidence type="ECO:0000256" key="5">
    <source>
        <dbReference type="ARBA" id="ARBA00022801"/>
    </source>
</evidence>
<evidence type="ECO:0000256" key="8">
    <source>
        <dbReference type="ARBA" id="ARBA00023049"/>
    </source>
</evidence>
<reference evidence="13 14" key="1">
    <citation type="submission" date="2019-10" db="EMBL/GenBank/DDBJ databases">
        <title>Actinomadura rubteroloni sp. nov. and Actinomadura macrotermitis sp. nov., isolated from the gut of fungus growing-termite Macrotermes natalensis.</title>
        <authorList>
            <person name="Benndorf R."/>
            <person name="Martin K."/>
            <person name="Kuefner M."/>
            <person name="De Beer W."/>
            <person name="Kaster A.-K."/>
            <person name="Vollmers J."/>
            <person name="Poulsen M."/>
            <person name="Beemelmanns C."/>
        </authorList>
    </citation>
    <scope>NUCLEOTIDE SEQUENCE [LARGE SCALE GENOMIC DNA]</scope>
    <source>
        <strain evidence="13 14">RB68</strain>
    </source>
</reference>
<gene>
    <name evidence="13" type="primary">htpX_2</name>
    <name evidence="13" type="ORF">ACRB68_05390</name>
</gene>
<comment type="caution">
    <text evidence="13">The sequence shown here is derived from an EMBL/GenBank/DDBJ whole genome shotgun (WGS) entry which is preliminary data.</text>
</comment>
<dbReference type="PANTHER" id="PTHR43221">
    <property type="entry name" value="PROTEASE HTPX"/>
    <property type="match status" value="1"/>
</dbReference>
<keyword evidence="4" id="KW-0479">Metal-binding</keyword>
<evidence type="ECO:0000256" key="7">
    <source>
        <dbReference type="ARBA" id="ARBA00022989"/>
    </source>
</evidence>
<dbReference type="GO" id="GO:0004222">
    <property type="term" value="F:metalloendopeptidase activity"/>
    <property type="evidence" value="ECO:0007669"/>
    <property type="project" value="InterPro"/>
</dbReference>
<dbReference type="EC" id="3.4.24.-" evidence="13"/>
<keyword evidence="3 11" id="KW-0812">Transmembrane</keyword>
<feature type="transmembrane region" description="Helical" evidence="11">
    <location>
        <begin position="40"/>
        <end position="57"/>
    </location>
</feature>
<dbReference type="AlphaFoldDB" id="A0A7K0BMV5"/>
<evidence type="ECO:0000256" key="3">
    <source>
        <dbReference type="ARBA" id="ARBA00022692"/>
    </source>
</evidence>
<evidence type="ECO:0000256" key="9">
    <source>
        <dbReference type="ARBA" id="ARBA00023136"/>
    </source>
</evidence>
<keyword evidence="5 10" id="KW-0378">Hydrolase</keyword>
<protein>
    <submittedName>
        <fullName evidence="13">Protease HtpX</fullName>
        <ecNumber evidence="13">3.4.24.-</ecNumber>
    </submittedName>
</protein>
<comment type="similarity">
    <text evidence="10">Belongs to the peptidase M48 family.</text>
</comment>
<organism evidence="13 14">
    <name type="scientific">Actinomadura macrotermitis</name>
    <dbReference type="NCBI Taxonomy" id="2585200"/>
    <lineage>
        <taxon>Bacteria</taxon>
        <taxon>Bacillati</taxon>
        <taxon>Actinomycetota</taxon>
        <taxon>Actinomycetes</taxon>
        <taxon>Streptosporangiales</taxon>
        <taxon>Thermomonosporaceae</taxon>
        <taxon>Actinomadura</taxon>
    </lineage>
</organism>
<keyword evidence="7 11" id="KW-1133">Transmembrane helix</keyword>
<evidence type="ECO:0000256" key="10">
    <source>
        <dbReference type="RuleBase" id="RU003983"/>
    </source>
</evidence>
<evidence type="ECO:0000256" key="4">
    <source>
        <dbReference type="ARBA" id="ARBA00022723"/>
    </source>
</evidence>
<keyword evidence="8 10" id="KW-0482">Metalloprotease</keyword>
<dbReference type="GO" id="GO:0006508">
    <property type="term" value="P:proteolysis"/>
    <property type="evidence" value="ECO:0007669"/>
    <property type="project" value="UniProtKB-KW"/>
</dbReference>
<dbReference type="Proteomes" id="UP000487268">
    <property type="component" value="Unassembled WGS sequence"/>
</dbReference>
<dbReference type="OrthoDB" id="15218at2"/>
<evidence type="ECO:0000313" key="14">
    <source>
        <dbReference type="Proteomes" id="UP000487268"/>
    </source>
</evidence>
<keyword evidence="9 11" id="KW-0472">Membrane</keyword>
<dbReference type="Pfam" id="PF01435">
    <property type="entry name" value="Peptidase_M48"/>
    <property type="match status" value="1"/>
</dbReference>
<evidence type="ECO:0000256" key="6">
    <source>
        <dbReference type="ARBA" id="ARBA00022833"/>
    </source>
</evidence>
<sequence>MAASRFTSDSGLTRRMLFTMLLVALVYVAAALPAFRLGPGWGLAAVAALVAAAVALCRSMDRFVLWVTGARVVDAAEEPELHAIVEMLCMTCDLPKPRVAVLDLDVPNAFAAGSGPGTAVLCVTEGLRRRLEPAELAAVLAHEAAHVVNRDVLITAVAAFPAMCAGTLLSWWAAPRGAAGLLARVVLAPVAAAAFVLYCLGTVTGMALSRHRELCADATGSLCTGRPGDLAAALARIGAAAGDATPADRRALRPVSALCVVPARLLSTHPAMDRRQARLTMLSQRLAAGT</sequence>
<evidence type="ECO:0000259" key="12">
    <source>
        <dbReference type="Pfam" id="PF01435"/>
    </source>
</evidence>
<dbReference type="GO" id="GO:0046872">
    <property type="term" value="F:metal ion binding"/>
    <property type="evidence" value="ECO:0007669"/>
    <property type="project" value="UniProtKB-KW"/>
</dbReference>
<keyword evidence="14" id="KW-1185">Reference proteome</keyword>
<dbReference type="CDD" id="cd07327">
    <property type="entry name" value="M48B_HtpX_like"/>
    <property type="match status" value="1"/>
</dbReference>
<proteinExistence type="inferred from homology"/>
<feature type="transmembrane region" description="Helical" evidence="11">
    <location>
        <begin position="152"/>
        <end position="174"/>
    </location>
</feature>
<keyword evidence="6 10" id="KW-0862">Zinc</keyword>
<dbReference type="InterPro" id="IPR001915">
    <property type="entry name" value="Peptidase_M48"/>
</dbReference>
<dbReference type="EMBL" id="WEGH01000001">
    <property type="protein sequence ID" value="MQY02509.1"/>
    <property type="molecule type" value="Genomic_DNA"/>
</dbReference>
<feature type="domain" description="Peptidase M48" evidence="12">
    <location>
        <begin position="76"/>
        <end position="280"/>
    </location>
</feature>